<name>A0A0B1P4X9_UNCNE</name>
<dbReference type="HOGENOM" id="CLU_342238_0_0_1"/>
<dbReference type="GO" id="GO:0006508">
    <property type="term" value="P:proteolysis"/>
    <property type="evidence" value="ECO:0007669"/>
    <property type="project" value="UniProtKB-KW"/>
</dbReference>
<dbReference type="STRING" id="52586.A0A0B1P4X9"/>
<comment type="caution">
    <text evidence="3">The sequence shown here is derived from an EMBL/GenBank/DDBJ whole genome shotgun (WGS) entry which is preliminary data.</text>
</comment>
<reference evidence="3 4" key="1">
    <citation type="journal article" date="2014" name="BMC Genomics">
        <title>Adaptive genomic structural variation in the grape powdery mildew pathogen, Erysiphe necator.</title>
        <authorList>
            <person name="Jones L."/>
            <person name="Riaz S."/>
            <person name="Morales-Cruz A."/>
            <person name="Amrine K.C."/>
            <person name="McGuire B."/>
            <person name="Gubler W.D."/>
            <person name="Walker M.A."/>
            <person name="Cantu D."/>
        </authorList>
    </citation>
    <scope>NUCLEOTIDE SEQUENCE [LARGE SCALE GENOMIC DNA]</scope>
    <source>
        <strain evidence="4">c</strain>
    </source>
</reference>
<dbReference type="EMBL" id="JNVN01001259">
    <property type="protein sequence ID" value="KHJ33742.1"/>
    <property type="molecule type" value="Genomic_DNA"/>
</dbReference>
<keyword evidence="2" id="KW-1133">Transmembrane helix</keyword>
<evidence type="ECO:0000256" key="1">
    <source>
        <dbReference type="SAM" id="MobiDB-lite"/>
    </source>
</evidence>
<evidence type="ECO:0000313" key="3">
    <source>
        <dbReference type="EMBL" id="KHJ33742.1"/>
    </source>
</evidence>
<organism evidence="3 4">
    <name type="scientific">Uncinula necator</name>
    <name type="common">Grape powdery mildew</name>
    <dbReference type="NCBI Taxonomy" id="52586"/>
    <lineage>
        <taxon>Eukaryota</taxon>
        <taxon>Fungi</taxon>
        <taxon>Dikarya</taxon>
        <taxon>Ascomycota</taxon>
        <taxon>Pezizomycotina</taxon>
        <taxon>Leotiomycetes</taxon>
        <taxon>Erysiphales</taxon>
        <taxon>Erysiphaceae</taxon>
        <taxon>Erysiphe</taxon>
    </lineage>
</organism>
<evidence type="ECO:0000313" key="4">
    <source>
        <dbReference type="Proteomes" id="UP000030854"/>
    </source>
</evidence>
<accession>A0A0B1P4X9</accession>
<keyword evidence="2" id="KW-0812">Transmembrane</keyword>
<feature type="region of interest" description="Disordered" evidence="1">
    <location>
        <begin position="320"/>
        <end position="343"/>
    </location>
</feature>
<keyword evidence="3" id="KW-0378">Hydrolase</keyword>
<dbReference type="AlphaFoldDB" id="A0A0B1P4X9"/>
<proteinExistence type="predicted"/>
<keyword evidence="2" id="KW-0472">Membrane</keyword>
<feature type="transmembrane region" description="Helical" evidence="2">
    <location>
        <begin position="451"/>
        <end position="473"/>
    </location>
</feature>
<dbReference type="GO" id="GO:0008233">
    <property type="term" value="F:peptidase activity"/>
    <property type="evidence" value="ECO:0007669"/>
    <property type="project" value="UniProtKB-KW"/>
</dbReference>
<gene>
    <name evidence="3" type="ORF">EV44_g5450</name>
</gene>
<protein>
    <submittedName>
        <fullName evidence="3">Putative glycoprotease family protein</fullName>
    </submittedName>
</protein>
<keyword evidence="3" id="KW-0645">Protease</keyword>
<keyword evidence="4" id="KW-1185">Reference proteome</keyword>
<dbReference type="Proteomes" id="UP000030854">
    <property type="component" value="Unassembled WGS sequence"/>
</dbReference>
<evidence type="ECO:0000256" key="2">
    <source>
        <dbReference type="SAM" id="Phobius"/>
    </source>
</evidence>
<sequence>MNPKISAHYRYPRCQNNNVASSTSKTQDPEIKKSYQVEEKLKTFRNFSVINSSDSSVWIDDILSGSTASRTVSFCTTFDEDESPILPRVRESLKSPRVLANQKLRVDTVAAQRCSWGWWNYIISPFLSTSSSLPSSEQEFDEKSYSDTAMITPSVFTECKKENQRLKSKILSRSKTPDIKNLHLELYLKNTEVKSVTSSTPQIQRAMSGIRTTPIEASFHAPSELDLIHMGCNQKDDLSKKKYLNKLEKKLSLHSKYPEIKSEFSSRGSISSKYFPKNSDITLSKSSSKKNLPGGIFQKSRNNLPPALYVPSADFLSKNTKSNSKSEALQSSMPQKSKSFNTKIPGLQKSTMSLKSSYLISEVLLSPSIPQATQNIPKNLEIPAISNGGNYPEKYLQGINRELTTKGINSRINSFINPTSRYDVSQGVPKLGSCFCKSPENRKRSKRQKQYFSLALFVIFIIVITLLISMAHVKPKRSNAQSQWLNLTEFPPIFLGFSTVISPVLVRESSTCVTPATQWSCHLPKELQSSVKNDLTSLPNFFIQIDWDNSAEANTTFSTLTSNRTSIRQIYRHKVTNRRPLRYSRAENGKINYFRPDPAPPLIAEEWFLGTTTDGIVSTNKAGEPTPFYVSFLETAKSSVEKYKFISSQNSFPNVSSIIPPPNLLPDGTAAPANLLPYVSNQLLKLYDRGLPTEHFGFYNYFDRSIFLKSVFLDINDVGSRLTPEDLNGGAARAEASYRCTWSQTRFLIQIWTRKKSIHRFNHTFNQEKDTAKNTVLQQPGSFPYPITITIDRHGGNPMTKTLYCYKLDKLGGLDADSGYISTEFRGSGGILINPAPTIFTNNSDSNIGGFDGGNSGCLCQWSNFQEILYK</sequence>